<feature type="compositionally biased region" description="Basic residues" evidence="1">
    <location>
        <begin position="136"/>
        <end position="151"/>
    </location>
</feature>
<dbReference type="Proteomes" id="UP000184342">
    <property type="component" value="Unassembled WGS sequence"/>
</dbReference>
<evidence type="ECO:0000313" key="3">
    <source>
        <dbReference type="EMBL" id="SHI34842.1"/>
    </source>
</evidence>
<keyword evidence="2" id="KW-0812">Transmembrane</keyword>
<dbReference type="RefSeq" id="WP_073992447.1">
    <property type="nucleotide sequence ID" value="NZ_FQYT01000002.1"/>
</dbReference>
<dbReference type="EMBL" id="FQYT01000002">
    <property type="protein sequence ID" value="SHI34842.1"/>
    <property type="molecule type" value="Genomic_DNA"/>
</dbReference>
<protein>
    <recommendedName>
        <fullName evidence="5">DUF2953 domain-containing protein</fullName>
    </recommendedName>
</protein>
<evidence type="ECO:0000256" key="2">
    <source>
        <dbReference type="SAM" id="Phobius"/>
    </source>
</evidence>
<accession>A0A1M6AEK4</accession>
<evidence type="ECO:0000256" key="1">
    <source>
        <dbReference type="SAM" id="MobiDB-lite"/>
    </source>
</evidence>
<evidence type="ECO:0008006" key="5">
    <source>
        <dbReference type="Google" id="ProtNLM"/>
    </source>
</evidence>
<evidence type="ECO:0000313" key="4">
    <source>
        <dbReference type="Proteomes" id="UP000184342"/>
    </source>
</evidence>
<dbReference type="STRING" id="1122934.SAMN02745691_00146"/>
<keyword evidence="4" id="KW-1185">Reference proteome</keyword>
<sequence>MLHVLWIILICLLSILGFLFLLLLLVLFLPVFYKLDIRYNSESYSIAIRGTWMAGVLGYRGIFSKKGFENILSVFCKPVKQGRKNRKQKKKQPKKGASEKTTEKLHAEPASSQEEKITSNAELHKQEAETKTREKTQKKKKEKKKKERKQKSGAGERIRHTIEYVRNEENRKSFLFAKARLFELLNHIKPRRVKGFAVIGFENPATTGQVLGAIGVLFGFLGKGIRIQPEFDRSILEADVYMSGRIRVFNLLIIFLRSHFNKQFRKSVDDLSGL</sequence>
<dbReference type="InterPro" id="IPR021338">
    <property type="entry name" value="DUF2953"/>
</dbReference>
<dbReference type="Pfam" id="PF11167">
    <property type="entry name" value="DUF2953"/>
    <property type="match status" value="1"/>
</dbReference>
<dbReference type="OrthoDB" id="2087351at2"/>
<feature type="transmembrane region" description="Helical" evidence="2">
    <location>
        <begin position="6"/>
        <end position="33"/>
    </location>
</feature>
<gene>
    <name evidence="3" type="ORF">SAMN02745691_00146</name>
</gene>
<feature type="compositionally biased region" description="Basic and acidic residues" evidence="1">
    <location>
        <begin position="96"/>
        <end position="135"/>
    </location>
</feature>
<proteinExistence type="predicted"/>
<keyword evidence="2" id="KW-0472">Membrane</keyword>
<feature type="region of interest" description="Disordered" evidence="1">
    <location>
        <begin position="82"/>
        <end position="155"/>
    </location>
</feature>
<keyword evidence="2" id="KW-1133">Transmembrane helix</keyword>
<feature type="compositionally biased region" description="Basic residues" evidence="1">
    <location>
        <begin position="82"/>
        <end position="94"/>
    </location>
</feature>
<reference evidence="3 4" key="1">
    <citation type="submission" date="2016-11" db="EMBL/GenBank/DDBJ databases">
        <authorList>
            <person name="Jaros S."/>
            <person name="Januszkiewicz K."/>
            <person name="Wedrychowicz H."/>
        </authorList>
    </citation>
    <scope>NUCLEOTIDE SEQUENCE [LARGE SCALE GENOMIC DNA]</scope>
    <source>
        <strain evidence="3 4">DSM 15970</strain>
    </source>
</reference>
<name>A0A1M6AEK4_9FIRM</name>
<organism evidence="3 4">
    <name type="scientific">Parasporobacterium paucivorans DSM 15970</name>
    <dbReference type="NCBI Taxonomy" id="1122934"/>
    <lineage>
        <taxon>Bacteria</taxon>
        <taxon>Bacillati</taxon>
        <taxon>Bacillota</taxon>
        <taxon>Clostridia</taxon>
        <taxon>Lachnospirales</taxon>
        <taxon>Lachnospiraceae</taxon>
        <taxon>Parasporobacterium</taxon>
    </lineage>
</organism>
<dbReference type="AlphaFoldDB" id="A0A1M6AEK4"/>